<feature type="transmembrane region" description="Helical" evidence="6">
    <location>
        <begin position="75"/>
        <end position="99"/>
    </location>
</feature>
<organism evidence="8 9">
    <name type="scientific">Actinomadura alba</name>
    <dbReference type="NCBI Taxonomy" id="406431"/>
    <lineage>
        <taxon>Bacteria</taxon>
        <taxon>Bacillati</taxon>
        <taxon>Actinomycetota</taxon>
        <taxon>Actinomycetes</taxon>
        <taxon>Streptosporangiales</taxon>
        <taxon>Thermomonosporaceae</taxon>
        <taxon>Actinomadura</taxon>
    </lineage>
</organism>
<feature type="transmembrane region" description="Helical" evidence="6">
    <location>
        <begin position="46"/>
        <end position="69"/>
    </location>
</feature>
<keyword evidence="3 6" id="KW-0812">Transmembrane</keyword>
<evidence type="ECO:0000256" key="4">
    <source>
        <dbReference type="ARBA" id="ARBA00022989"/>
    </source>
</evidence>
<feature type="transmembrane region" description="Helical" evidence="6">
    <location>
        <begin position="111"/>
        <end position="133"/>
    </location>
</feature>
<dbReference type="InterPro" id="IPR020846">
    <property type="entry name" value="MFS_dom"/>
</dbReference>
<dbReference type="PANTHER" id="PTHR23513">
    <property type="entry name" value="INTEGRAL MEMBRANE EFFLUX PROTEIN-RELATED"/>
    <property type="match status" value="1"/>
</dbReference>
<dbReference type="Proteomes" id="UP000805614">
    <property type="component" value="Unassembled WGS sequence"/>
</dbReference>
<feature type="transmembrane region" description="Helical" evidence="6">
    <location>
        <begin position="139"/>
        <end position="161"/>
    </location>
</feature>
<keyword evidence="5 6" id="KW-0472">Membrane</keyword>
<keyword evidence="9" id="KW-1185">Reference proteome</keyword>
<protein>
    <submittedName>
        <fullName evidence="8">MFS transporter</fullName>
    </submittedName>
</protein>
<evidence type="ECO:0000256" key="6">
    <source>
        <dbReference type="SAM" id="Phobius"/>
    </source>
</evidence>
<feature type="transmembrane region" description="Helical" evidence="6">
    <location>
        <begin position="199"/>
        <end position="222"/>
    </location>
</feature>
<keyword evidence="2" id="KW-1003">Cell membrane</keyword>
<dbReference type="PANTHER" id="PTHR23513:SF6">
    <property type="entry name" value="MAJOR FACILITATOR SUPERFAMILY ASSOCIATED DOMAIN-CONTAINING PROTEIN"/>
    <property type="match status" value="1"/>
</dbReference>
<feature type="transmembrane region" description="Helical" evidence="6">
    <location>
        <begin position="285"/>
        <end position="305"/>
    </location>
</feature>
<evidence type="ECO:0000313" key="8">
    <source>
        <dbReference type="EMBL" id="MBC6466458.1"/>
    </source>
</evidence>
<comment type="caution">
    <text evidence="8">The sequence shown here is derived from an EMBL/GenBank/DDBJ whole genome shotgun (WGS) entry which is preliminary data.</text>
</comment>
<dbReference type="EMBL" id="JABVEC010000008">
    <property type="protein sequence ID" value="MBC6466458.1"/>
    <property type="molecule type" value="Genomic_DNA"/>
</dbReference>
<comment type="subcellular location">
    <subcellularLocation>
        <location evidence="1">Cell membrane</location>
        <topology evidence="1">Multi-pass membrane protein</topology>
    </subcellularLocation>
</comment>
<dbReference type="CDD" id="cd06173">
    <property type="entry name" value="MFS_MefA_like"/>
    <property type="match status" value="1"/>
</dbReference>
<name>A0ABR7LP56_9ACTN</name>
<reference evidence="8 9" key="1">
    <citation type="submission" date="2020-06" db="EMBL/GenBank/DDBJ databases">
        <title>Actinomadura xiongansis sp. nov., isolated from soil of Baiyangdian.</title>
        <authorList>
            <person name="Zhang X."/>
        </authorList>
    </citation>
    <scope>NUCLEOTIDE SEQUENCE [LARGE SCALE GENOMIC DNA]</scope>
    <source>
        <strain evidence="8 9">HBUM206468</strain>
    </source>
</reference>
<evidence type="ECO:0000313" key="9">
    <source>
        <dbReference type="Proteomes" id="UP000805614"/>
    </source>
</evidence>
<feature type="domain" description="Major facilitator superfamily (MFS) profile" evidence="7">
    <location>
        <begin position="1"/>
        <end position="378"/>
    </location>
</feature>
<feature type="transmembrane region" description="Helical" evidence="6">
    <location>
        <begin position="261"/>
        <end position="279"/>
    </location>
</feature>
<keyword evidence="4 6" id="KW-1133">Transmembrane helix</keyword>
<feature type="transmembrane region" description="Helical" evidence="6">
    <location>
        <begin position="326"/>
        <end position="343"/>
    </location>
</feature>
<evidence type="ECO:0000256" key="2">
    <source>
        <dbReference type="ARBA" id="ARBA00022475"/>
    </source>
</evidence>
<feature type="transmembrane region" description="Helical" evidence="6">
    <location>
        <begin position="234"/>
        <end position="254"/>
    </location>
</feature>
<dbReference type="InterPro" id="IPR036259">
    <property type="entry name" value="MFS_trans_sf"/>
</dbReference>
<feature type="transmembrane region" description="Helical" evidence="6">
    <location>
        <begin position="16"/>
        <end position="34"/>
    </location>
</feature>
<evidence type="ECO:0000256" key="5">
    <source>
        <dbReference type="ARBA" id="ARBA00023136"/>
    </source>
</evidence>
<dbReference type="PROSITE" id="PS50850">
    <property type="entry name" value="MFS"/>
    <property type="match status" value="1"/>
</dbReference>
<dbReference type="SUPFAM" id="SSF103473">
    <property type="entry name" value="MFS general substrate transporter"/>
    <property type="match status" value="1"/>
</dbReference>
<proteinExistence type="predicted"/>
<feature type="transmembrane region" description="Helical" evidence="6">
    <location>
        <begin position="355"/>
        <end position="375"/>
    </location>
</feature>
<dbReference type="InterPro" id="IPR011701">
    <property type="entry name" value="MFS"/>
</dbReference>
<dbReference type="Gene3D" id="1.20.1250.20">
    <property type="entry name" value="MFS general substrate transporter like domains"/>
    <property type="match status" value="1"/>
</dbReference>
<evidence type="ECO:0000259" key="7">
    <source>
        <dbReference type="PROSITE" id="PS50850"/>
    </source>
</evidence>
<dbReference type="Pfam" id="PF07690">
    <property type="entry name" value="MFS_1"/>
    <property type="match status" value="1"/>
</dbReference>
<gene>
    <name evidence="8" type="ORF">HKK74_13215</name>
</gene>
<sequence length="390" mass="40712">MLAVPLLVLRLTHDPLAAGLAAALRGVGYLLVGLPTGPIVDRLNPWTVLVAMDVVRAGVFVALSVLAWLGTVRLWVILALAFLAGAATVFFDAALAVAVKDLFRNEGLLRANSVLETAAQTSLVIGPVIVGMLAATLGIASALLINAATFVVSLLSLSAVTRRGDMVRPHRPTRRGGMIGGLGTDFMEGLRYLIAFRPLLVLTVIQTMLNLCLAADTLIIFFARVTLDLPMPQVSAVVAGGGIGGIAGAVMATWLAARIRALPLIALGIAVAAVSLLAMGVSTSWWSLLVANGVQVWAVIVVSIVNRSTRQAWVPRDLLGRVTTTGRALFITATPIGTVIAGATTRTFGNDPRPAFLGAGALIAVIIGVGWLAALRRYDASDTRPQKSIT</sequence>
<evidence type="ECO:0000256" key="3">
    <source>
        <dbReference type="ARBA" id="ARBA00022692"/>
    </source>
</evidence>
<accession>A0ABR7LP56</accession>
<evidence type="ECO:0000256" key="1">
    <source>
        <dbReference type="ARBA" id="ARBA00004651"/>
    </source>
</evidence>